<proteinExistence type="predicted"/>
<dbReference type="GO" id="GO:0008168">
    <property type="term" value="F:methyltransferase activity"/>
    <property type="evidence" value="ECO:0007669"/>
    <property type="project" value="UniProtKB-KW"/>
</dbReference>
<protein>
    <submittedName>
        <fullName evidence="2">FkbM family methyltransferase</fullName>
    </submittedName>
</protein>
<evidence type="ECO:0000259" key="1">
    <source>
        <dbReference type="Pfam" id="PF05050"/>
    </source>
</evidence>
<dbReference type="Gene3D" id="3.40.50.150">
    <property type="entry name" value="Vaccinia Virus protein VP39"/>
    <property type="match status" value="1"/>
</dbReference>
<feature type="domain" description="Methyltransferase FkbM" evidence="1">
    <location>
        <begin position="37"/>
        <end position="197"/>
    </location>
</feature>
<dbReference type="InterPro" id="IPR029063">
    <property type="entry name" value="SAM-dependent_MTases_sf"/>
</dbReference>
<dbReference type="RefSeq" id="WP_209379294.1">
    <property type="nucleotide sequence ID" value="NZ_JAGIZB010000007.1"/>
</dbReference>
<keyword evidence="2" id="KW-0489">Methyltransferase</keyword>
<keyword evidence="2" id="KW-0808">Transferase</keyword>
<organism evidence="2 3">
    <name type="scientific">Pararoseomonas baculiformis</name>
    <dbReference type="NCBI Taxonomy" id="2820812"/>
    <lineage>
        <taxon>Bacteria</taxon>
        <taxon>Pseudomonadati</taxon>
        <taxon>Pseudomonadota</taxon>
        <taxon>Alphaproteobacteria</taxon>
        <taxon>Acetobacterales</taxon>
        <taxon>Acetobacteraceae</taxon>
        <taxon>Pararoseomonas</taxon>
    </lineage>
</organism>
<dbReference type="Proteomes" id="UP000681594">
    <property type="component" value="Unassembled WGS sequence"/>
</dbReference>
<dbReference type="EMBL" id="JAGIZB010000007">
    <property type="protein sequence ID" value="MBP0445054.1"/>
    <property type="molecule type" value="Genomic_DNA"/>
</dbReference>
<evidence type="ECO:0000313" key="2">
    <source>
        <dbReference type="EMBL" id="MBP0445054.1"/>
    </source>
</evidence>
<gene>
    <name evidence="2" type="ORF">J8J14_09700</name>
</gene>
<accession>A0ABS4ADG5</accession>
<sequence>MAMSSYAQCGQDILAQFLLRRSGTIPDWKSHKGRYVDIGSNDPVRGSNTYAFYKIGWSGLCIDANPDLADNFRKLRPNDTVLSCGVGKEEGTLQFYRFTTAQHNTFDPGRARKNPDKVHSVIDVPVRTLTSILDEHLGDDRRIDLLSIDAENYELNILSSTDFGRYRPTLIVFESFGSIRQGLERPEVRLLEQAGYELVANTGHDIFMIDRKP</sequence>
<dbReference type="Pfam" id="PF05050">
    <property type="entry name" value="Methyltransf_21"/>
    <property type="match status" value="1"/>
</dbReference>
<dbReference type="GO" id="GO:0032259">
    <property type="term" value="P:methylation"/>
    <property type="evidence" value="ECO:0007669"/>
    <property type="project" value="UniProtKB-KW"/>
</dbReference>
<name>A0ABS4ADG5_9PROT</name>
<evidence type="ECO:0000313" key="3">
    <source>
        <dbReference type="Proteomes" id="UP000681594"/>
    </source>
</evidence>
<keyword evidence="3" id="KW-1185">Reference proteome</keyword>
<comment type="caution">
    <text evidence="2">The sequence shown here is derived from an EMBL/GenBank/DDBJ whole genome shotgun (WGS) entry which is preliminary data.</text>
</comment>
<dbReference type="SUPFAM" id="SSF53335">
    <property type="entry name" value="S-adenosyl-L-methionine-dependent methyltransferases"/>
    <property type="match status" value="1"/>
</dbReference>
<dbReference type="InterPro" id="IPR006342">
    <property type="entry name" value="FkbM_mtfrase"/>
</dbReference>
<reference evidence="2 3" key="1">
    <citation type="submission" date="2021-03" db="EMBL/GenBank/DDBJ databases">
        <authorList>
            <person name="So Y."/>
        </authorList>
    </citation>
    <scope>NUCLEOTIDE SEQUENCE [LARGE SCALE GENOMIC DNA]</scope>
    <source>
        <strain evidence="2 3">SSH11</strain>
    </source>
</reference>